<reference evidence="2" key="1">
    <citation type="journal article" date="2019" name="Int. J. Syst. Evol. Microbiol.">
        <title>The Global Catalogue of Microorganisms (GCM) 10K type strain sequencing project: providing services to taxonomists for standard genome sequencing and annotation.</title>
        <authorList>
            <consortium name="The Broad Institute Genomics Platform"/>
            <consortium name="The Broad Institute Genome Sequencing Center for Infectious Disease"/>
            <person name="Wu L."/>
            <person name="Ma J."/>
        </authorList>
    </citation>
    <scope>NUCLEOTIDE SEQUENCE [LARGE SCALE GENOMIC DNA]</scope>
    <source>
        <strain evidence="2">CGMCC 4.7152</strain>
    </source>
</reference>
<accession>A0ABV9WA59</accession>
<protein>
    <submittedName>
        <fullName evidence="1">Uncharacterized protein</fullName>
    </submittedName>
</protein>
<comment type="caution">
    <text evidence="1">The sequence shown here is derived from an EMBL/GenBank/DDBJ whole genome shotgun (WGS) entry which is preliminary data.</text>
</comment>
<proteinExistence type="predicted"/>
<gene>
    <name evidence="1" type="ORF">ACFPIJ_41930</name>
</gene>
<dbReference type="EMBL" id="JBHSIU010000060">
    <property type="protein sequence ID" value="MFC5004375.1"/>
    <property type="molecule type" value="Genomic_DNA"/>
</dbReference>
<sequence>MADGPAGRFATINDHGIVSVWGGAGEPVAQFGTGIDASASDRIAITTDPTGTGPEIVVSTWRHGVTGFDPDGGVRWRRRDIRHACGVRALPVDGGARLVAGVVTDRTGGLVLGATGGTRHRVARADLLAGWPDGSLFVADRHGTVRQQTPGGLTSAGTTHWKEPLGSFGVLDAAVGDGVLIGGGYGRLTHIALDGTVTWRARLPVPESITKVSATGSGWVCLSTAVRRITPAGTIGPPTEVPGPPGGWIGFAAAGRYLVGADGQLVDLERR</sequence>
<keyword evidence="2" id="KW-1185">Reference proteome</keyword>
<evidence type="ECO:0000313" key="1">
    <source>
        <dbReference type="EMBL" id="MFC5004375.1"/>
    </source>
</evidence>
<evidence type="ECO:0000313" key="2">
    <source>
        <dbReference type="Proteomes" id="UP001595912"/>
    </source>
</evidence>
<name>A0ABV9WA59_9ACTN</name>
<dbReference type="Proteomes" id="UP001595912">
    <property type="component" value="Unassembled WGS sequence"/>
</dbReference>
<organism evidence="1 2">
    <name type="scientific">Dactylosporangium cerinum</name>
    <dbReference type="NCBI Taxonomy" id="1434730"/>
    <lineage>
        <taxon>Bacteria</taxon>
        <taxon>Bacillati</taxon>
        <taxon>Actinomycetota</taxon>
        <taxon>Actinomycetes</taxon>
        <taxon>Micromonosporales</taxon>
        <taxon>Micromonosporaceae</taxon>
        <taxon>Dactylosporangium</taxon>
    </lineage>
</organism>